<keyword evidence="5" id="KW-0521">NADP</keyword>
<dbReference type="SUPFAM" id="SSF52343">
    <property type="entry name" value="Ferredoxin reductase-like, C-terminal NADP-linked domain"/>
    <property type="match status" value="1"/>
</dbReference>
<dbReference type="InterPro" id="IPR039261">
    <property type="entry name" value="FNR_nucleotide-bd"/>
</dbReference>
<sequence>MRPNITILYGSETGTAQDIAEQIWKRSKSQVIENIRTTTPDHFQDVRLIKFKVPEMNYSPGDVLYIKAKNSDEQVDKFFNVLKNNGVDIDPDVVLHIEEKEIKVPLVLQQKLSLKQIVQQYWDLNVKPKRSALHTLSMISDNELEKEKLLEFTTAEGQEELYNYINRPRRNIIEVLNDFPHTTAKLNLKLLFEIMTPIKPRAYSIASSLKHTKNELHLLVAVTTYKTKLVEPRFGLCSTWIATLKPKDEIVFWTVKGTFKFDYTKPMIIVGPGTGISPFRSLLLDKAAVDGDLSSCLLFFGCRNEKHDYHCKDDFEVLVEKHKLKLFCAFSRDQPDKIVRRTLSLFLSLLWLLKQHPRVARVQTPSIVACMIRAEPVRLSPGWEGTGKTDDELNFKNVTMDQANLELNPPRDRLNIVMFIMILHGVGALMPWNMFISAPEVSFASTNFYIDQYRSKSFNV</sequence>
<dbReference type="Gene3D" id="3.40.50.80">
    <property type="entry name" value="Nucleotide-binding domain of ferredoxin-NADP reductase (FNR) module"/>
    <property type="match status" value="1"/>
</dbReference>
<evidence type="ECO:0000256" key="1">
    <source>
        <dbReference type="ARBA" id="ARBA00001917"/>
    </source>
</evidence>
<keyword evidence="6" id="KW-0560">Oxidoreductase</keyword>
<dbReference type="SUPFAM" id="SSF52218">
    <property type="entry name" value="Flavoproteins"/>
    <property type="match status" value="1"/>
</dbReference>
<evidence type="ECO:0000313" key="9">
    <source>
        <dbReference type="Proteomes" id="UP000479190"/>
    </source>
</evidence>
<dbReference type="InterPro" id="IPR003097">
    <property type="entry name" value="CysJ-like_FAD-binding"/>
</dbReference>
<dbReference type="Gene3D" id="1.20.990.10">
    <property type="entry name" value="NADPH-cytochrome p450 Reductase, Chain A, domain 3"/>
    <property type="match status" value="1"/>
</dbReference>
<dbReference type="InterPro" id="IPR017938">
    <property type="entry name" value="Riboflavin_synthase-like_b-brl"/>
</dbReference>
<dbReference type="AlphaFoldDB" id="A0A6H5HUS7"/>
<organism evidence="8 9">
    <name type="scientific">Trichogramma brassicae</name>
    <dbReference type="NCBI Taxonomy" id="86971"/>
    <lineage>
        <taxon>Eukaryota</taxon>
        <taxon>Metazoa</taxon>
        <taxon>Ecdysozoa</taxon>
        <taxon>Arthropoda</taxon>
        <taxon>Hexapoda</taxon>
        <taxon>Insecta</taxon>
        <taxon>Pterygota</taxon>
        <taxon>Neoptera</taxon>
        <taxon>Endopterygota</taxon>
        <taxon>Hymenoptera</taxon>
        <taxon>Apocrita</taxon>
        <taxon>Proctotrupomorpha</taxon>
        <taxon>Chalcidoidea</taxon>
        <taxon>Trichogrammatidae</taxon>
        <taxon>Trichogramma</taxon>
    </lineage>
</organism>
<gene>
    <name evidence="8" type="ORF">TBRA_LOCUS343</name>
</gene>
<dbReference type="Proteomes" id="UP000479190">
    <property type="component" value="Unassembled WGS sequence"/>
</dbReference>
<dbReference type="PRINTS" id="PR00371">
    <property type="entry name" value="FPNCR"/>
</dbReference>
<dbReference type="Gene3D" id="2.40.30.10">
    <property type="entry name" value="Translation factors"/>
    <property type="match status" value="1"/>
</dbReference>
<keyword evidence="4" id="KW-0274">FAD</keyword>
<evidence type="ECO:0000256" key="6">
    <source>
        <dbReference type="ARBA" id="ARBA00023002"/>
    </source>
</evidence>
<dbReference type="PANTHER" id="PTHR19384">
    <property type="entry name" value="NITRIC OXIDE SYNTHASE-RELATED"/>
    <property type="match status" value="1"/>
</dbReference>
<comment type="cofactor">
    <cofactor evidence="1">
        <name>FMN</name>
        <dbReference type="ChEBI" id="CHEBI:58210"/>
    </cofactor>
</comment>
<comment type="cofactor">
    <cofactor evidence="2">
        <name>FAD</name>
        <dbReference type="ChEBI" id="CHEBI:57692"/>
    </cofactor>
</comment>
<dbReference type="GO" id="GO:0010181">
    <property type="term" value="F:FMN binding"/>
    <property type="evidence" value="ECO:0007669"/>
    <property type="project" value="TreeGrafter"/>
</dbReference>
<dbReference type="GO" id="GO:0050660">
    <property type="term" value="F:flavin adenine dinucleotide binding"/>
    <property type="evidence" value="ECO:0007669"/>
    <property type="project" value="TreeGrafter"/>
</dbReference>
<dbReference type="InterPro" id="IPR001433">
    <property type="entry name" value="OxRdtase_FAD/NAD-bd"/>
</dbReference>
<dbReference type="Pfam" id="PF00667">
    <property type="entry name" value="FAD_binding_1"/>
    <property type="match status" value="1"/>
</dbReference>
<feature type="domain" description="FAD-binding FR-type" evidence="7">
    <location>
        <begin position="24"/>
        <end position="262"/>
    </location>
</feature>
<evidence type="ECO:0000256" key="4">
    <source>
        <dbReference type="ARBA" id="ARBA00022827"/>
    </source>
</evidence>
<dbReference type="InterPro" id="IPR017927">
    <property type="entry name" value="FAD-bd_FR_type"/>
</dbReference>
<evidence type="ECO:0000313" key="8">
    <source>
        <dbReference type="EMBL" id="CAB0028122.1"/>
    </source>
</evidence>
<protein>
    <recommendedName>
        <fullName evidence="7">FAD-binding FR-type domain-containing protein</fullName>
    </recommendedName>
</protein>
<evidence type="ECO:0000256" key="5">
    <source>
        <dbReference type="ARBA" id="ARBA00022857"/>
    </source>
</evidence>
<proteinExistence type="predicted"/>
<keyword evidence="9" id="KW-1185">Reference proteome</keyword>
<dbReference type="InterPro" id="IPR023173">
    <property type="entry name" value="NADPH_Cyt_P450_Rdtase_alpha"/>
</dbReference>
<reference evidence="8 9" key="1">
    <citation type="submission" date="2020-02" db="EMBL/GenBank/DDBJ databases">
        <authorList>
            <person name="Ferguson B K."/>
        </authorList>
    </citation>
    <scope>NUCLEOTIDE SEQUENCE [LARGE SCALE GENOMIC DNA]</scope>
</reference>
<evidence type="ECO:0000259" key="7">
    <source>
        <dbReference type="PROSITE" id="PS51384"/>
    </source>
</evidence>
<dbReference type="PROSITE" id="PS51384">
    <property type="entry name" value="FAD_FR"/>
    <property type="match status" value="1"/>
</dbReference>
<accession>A0A6H5HUS7</accession>
<dbReference type="InterPro" id="IPR001709">
    <property type="entry name" value="Flavoprot_Pyr_Nucl_cyt_Rdtase"/>
</dbReference>
<dbReference type="GO" id="GO:0016491">
    <property type="term" value="F:oxidoreductase activity"/>
    <property type="evidence" value="ECO:0007669"/>
    <property type="project" value="UniProtKB-KW"/>
</dbReference>
<name>A0A6H5HUS7_9HYME</name>
<evidence type="ECO:0000256" key="2">
    <source>
        <dbReference type="ARBA" id="ARBA00001974"/>
    </source>
</evidence>
<dbReference type="EMBL" id="CADCXV010000080">
    <property type="protein sequence ID" value="CAB0028122.1"/>
    <property type="molecule type" value="Genomic_DNA"/>
</dbReference>
<dbReference type="InterPro" id="IPR029039">
    <property type="entry name" value="Flavoprotein-like_sf"/>
</dbReference>
<dbReference type="OrthoDB" id="1856718at2759"/>
<keyword evidence="3" id="KW-0285">Flavoprotein</keyword>
<dbReference type="GO" id="GO:0005829">
    <property type="term" value="C:cytosol"/>
    <property type="evidence" value="ECO:0007669"/>
    <property type="project" value="TreeGrafter"/>
</dbReference>
<dbReference type="PANTHER" id="PTHR19384:SF10">
    <property type="entry name" value="NADPH-DEPENDENT DIFLAVIN OXIDOREDUCTASE 1"/>
    <property type="match status" value="1"/>
</dbReference>
<dbReference type="SUPFAM" id="SSF63380">
    <property type="entry name" value="Riboflavin synthase domain-like"/>
    <property type="match status" value="1"/>
</dbReference>
<dbReference type="Pfam" id="PF00175">
    <property type="entry name" value="NAD_binding_1"/>
    <property type="match status" value="1"/>
</dbReference>
<evidence type="ECO:0000256" key="3">
    <source>
        <dbReference type="ARBA" id="ARBA00022630"/>
    </source>
</evidence>